<name>A0A6C0AMM3_9ZZZZ</name>
<evidence type="ECO:0000259" key="1">
    <source>
        <dbReference type="Pfam" id="PF00383"/>
    </source>
</evidence>
<reference evidence="2" key="1">
    <citation type="journal article" date="2020" name="Nature">
        <title>Giant virus diversity and host interactions through global metagenomics.</title>
        <authorList>
            <person name="Schulz F."/>
            <person name="Roux S."/>
            <person name="Paez-Espino D."/>
            <person name="Jungbluth S."/>
            <person name="Walsh D.A."/>
            <person name="Denef V.J."/>
            <person name="McMahon K.D."/>
            <person name="Konstantinidis K.T."/>
            <person name="Eloe-Fadrosh E.A."/>
            <person name="Kyrpides N.C."/>
            <person name="Woyke T."/>
        </authorList>
    </citation>
    <scope>NUCLEOTIDE SEQUENCE</scope>
    <source>
        <strain evidence="2">GVMAG-S-1101161-73</strain>
    </source>
</reference>
<dbReference type="EMBL" id="MN740728">
    <property type="protein sequence ID" value="QHS81002.1"/>
    <property type="molecule type" value="Genomic_DNA"/>
</dbReference>
<dbReference type="InterPro" id="IPR002125">
    <property type="entry name" value="CMP_dCMP_dom"/>
</dbReference>
<protein>
    <recommendedName>
        <fullName evidence="1">CMP/dCMP-type deaminase domain-containing protein</fullName>
    </recommendedName>
</protein>
<evidence type="ECO:0000313" key="2">
    <source>
        <dbReference type="EMBL" id="QHS81002.1"/>
    </source>
</evidence>
<dbReference type="SUPFAM" id="SSF53927">
    <property type="entry name" value="Cytidine deaminase-like"/>
    <property type="match status" value="1"/>
</dbReference>
<dbReference type="Pfam" id="PF00383">
    <property type="entry name" value="dCMP_cyt_deam_1"/>
    <property type="match status" value="1"/>
</dbReference>
<proteinExistence type="predicted"/>
<accession>A0A6C0AMM3</accession>
<dbReference type="Gene3D" id="3.40.140.10">
    <property type="entry name" value="Cytidine Deaminase, domain 2"/>
    <property type="match status" value="1"/>
</dbReference>
<organism evidence="2">
    <name type="scientific">viral metagenome</name>
    <dbReference type="NCBI Taxonomy" id="1070528"/>
    <lineage>
        <taxon>unclassified sequences</taxon>
        <taxon>metagenomes</taxon>
        <taxon>organismal metagenomes</taxon>
    </lineage>
</organism>
<dbReference type="AlphaFoldDB" id="A0A6C0AMM3"/>
<feature type="domain" description="CMP/dCMP-type deaminase" evidence="1">
    <location>
        <begin position="31"/>
        <end position="116"/>
    </location>
</feature>
<dbReference type="InterPro" id="IPR016193">
    <property type="entry name" value="Cytidine_deaminase-like"/>
</dbReference>
<sequence length="134" mass="15237">MRQSERWLLDQILSNPRTVNLKYAHFASIHVAVLMKRGRIIAEATNGFGSRSRGSGYCASSIHAERNVVKEIGNIHELKGAEMYVVRISRNKDLECEDPFVGSKPCSQCRVFLEKCMKEYGLKNVYYTPPVILD</sequence>
<dbReference type="GO" id="GO:0003824">
    <property type="term" value="F:catalytic activity"/>
    <property type="evidence" value="ECO:0007669"/>
    <property type="project" value="InterPro"/>
</dbReference>